<gene>
    <name evidence="1" type="ORF">GBA63_08945</name>
</gene>
<evidence type="ECO:0000313" key="2">
    <source>
        <dbReference type="Proteomes" id="UP000501452"/>
    </source>
</evidence>
<protein>
    <submittedName>
        <fullName evidence="1">Uncharacterized protein</fullName>
    </submittedName>
</protein>
<proteinExistence type="predicted"/>
<name>A0A6G8Q8F8_9ACTN</name>
<keyword evidence="2" id="KW-1185">Reference proteome</keyword>
<accession>A0A6G8Q8F8</accession>
<evidence type="ECO:0000313" key="1">
    <source>
        <dbReference type="EMBL" id="QIN82760.1"/>
    </source>
</evidence>
<dbReference type="EMBL" id="CP045119">
    <property type="protein sequence ID" value="QIN82760.1"/>
    <property type="molecule type" value="Genomic_DNA"/>
</dbReference>
<dbReference type="AlphaFoldDB" id="A0A6G8Q8F8"/>
<dbReference type="Proteomes" id="UP000501452">
    <property type="component" value="Chromosome"/>
</dbReference>
<dbReference type="KEGG" id="rub:GBA63_08945"/>
<sequence length="97" mass="11005">MTESATAVREFHDDEYRDTHNDYIGWLRRNPRGFVLNLKTQKAAVLHESGCMHIADYSDPDVSLTDKRKVCSPTSAPLKAWATERGITWTRCGTCFG</sequence>
<dbReference type="RefSeq" id="WP_166175410.1">
    <property type="nucleotide sequence ID" value="NZ_CP045119.1"/>
</dbReference>
<organism evidence="1 2">
    <name type="scientific">Rubrobacter tropicus</name>
    <dbReference type="NCBI Taxonomy" id="2653851"/>
    <lineage>
        <taxon>Bacteria</taxon>
        <taxon>Bacillati</taxon>
        <taxon>Actinomycetota</taxon>
        <taxon>Rubrobacteria</taxon>
        <taxon>Rubrobacterales</taxon>
        <taxon>Rubrobacteraceae</taxon>
        <taxon>Rubrobacter</taxon>
    </lineage>
</organism>
<reference evidence="1 2" key="1">
    <citation type="submission" date="2019-10" db="EMBL/GenBank/DDBJ databases">
        <title>Rubrobacter sp nov SCSIO 52090 isolated from a deep-sea sediment in the South China Sea.</title>
        <authorList>
            <person name="Chen R.W."/>
        </authorList>
    </citation>
    <scope>NUCLEOTIDE SEQUENCE [LARGE SCALE GENOMIC DNA]</scope>
    <source>
        <strain evidence="1 2">SCSIO 52909</strain>
    </source>
</reference>